<reference evidence="3" key="1">
    <citation type="submission" date="2025-08" db="UniProtKB">
        <authorList>
            <consortium name="RefSeq"/>
        </authorList>
    </citation>
    <scope>IDENTIFICATION</scope>
    <source>
        <tissue evidence="3">Etiolated seedlings</tissue>
    </source>
</reference>
<dbReference type="InterPro" id="IPR000477">
    <property type="entry name" value="RT_dom"/>
</dbReference>
<feature type="domain" description="Reverse transcriptase" evidence="1">
    <location>
        <begin position="3"/>
        <end position="69"/>
    </location>
</feature>
<dbReference type="PANTHER" id="PTHR33064">
    <property type="entry name" value="POL PROTEIN"/>
    <property type="match status" value="1"/>
</dbReference>
<organism evidence="2 3">
    <name type="scientific">Cicer arietinum</name>
    <name type="common">Chickpea</name>
    <name type="synonym">Garbanzo</name>
    <dbReference type="NCBI Taxonomy" id="3827"/>
    <lineage>
        <taxon>Eukaryota</taxon>
        <taxon>Viridiplantae</taxon>
        <taxon>Streptophyta</taxon>
        <taxon>Embryophyta</taxon>
        <taxon>Tracheophyta</taxon>
        <taxon>Spermatophyta</taxon>
        <taxon>Magnoliopsida</taxon>
        <taxon>eudicotyledons</taxon>
        <taxon>Gunneridae</taxon>
        <taxon>Pentapetalae</taxon>
        <taxon>rosids</taxon>
        <taxon>fabids</taxon>
        <taxon>Fabales</taxon>
        <taxon>Fabaceae</taxon>
        <taxon>Papilionoideae</taxon>
        <taxon>50 kb inversion clade</taxon>
        <taxon>NPAAA clade</taxon>
        <taxon>Hologalegina</taxon>
        <taxon>IRL clade</taxon>
        <taxon>Cicereae</taxon>
        <taxon>Cicer</taxon>
    </lineage>
</organism>
<dbReference type="FunFam" id="3.30.70.270:FF:000003">
    <property type="entry name" value="Transposon Ty3-G Gag-Pol polyprotein"/>
    <property type="match status" value="1"/>
</dbReference>
<dbReference type="InterPro" id="IPR051320">
    <property type="entry name" value="Viral_Replic_Matur_Polypro"/>
</dbReference>
<gene>
    <name evidence="3" type="primary">LOC113784243</name>
</gene>
<dbReference type="Pfam" id="PF00078">
    <property type="entry name" value="RVT_1"/>
    <property type="match status" value="1"/>
</dbReference>
<dbReference type="PANTHER" id="PTHR33064:SF37">
    <property type="entry name" value="RIBONUCLEASE H"/>
    <property type="match status" value="1"/>
</dbReference>
<dbReference type="GeneID" id="113784243"/>
<dbReference type="KEGG" id="cam:113784243"/>
<dbReference type="InterPro" id="IPR043502">
    <property type="entry name" value="DNA/RNA_pol_sf"/>
</dbReference>
<dbReference type="RefSeq" id="XP_027186190.1">
    <property type="nucleotide sequence ID" value="XM_027330389.1"/>
</dbReference>
<dbReference type="STRING" id="3827.A0A3Q7YB22"/>
<dbReference type="InterPro" id="IPR043128">
    <property type="entry name" value="Rev_trsase/Diguanyl_cyclase"/>
</dbReference>
<evidence type="ECO:0000313" key="3">
    <source>
        <dbReference type="RefSeq" id="XP_027186190.1"/>
    </source>
</evidence>
<dbReference type="SUPFAM" id="SSF56672">
    <property type="entry name" value="DNA/RNA polymerases"/>
    <property type="match status" value="1"/>
</dbReference>
<dbReference type="FunFam" id="3.30.70.270:FF:000063">
    <property type="entry name" value="Zinc knuckle domaincontaining protein"/>
    <property type="match status" value="1"/>
</dbReference>
<name>A0A3Q7YB22_CICAR</name>
<sequence>MDYMNRIFRPYLDKFVIIFIDDILIYSKTPEEHASHLQIVLQVLRVRKLYAKPSKCEFWMSEVKFLSHVINKEGVAVDPSKVEAVLKWEHPRNVTEVWSFLGLTEYYSRFIRKFSQIALPLTRLTRKDQPYVWDQKCEKTFQTLKTNLTTMCWSYQIQP</sequence>
<accession>A0A3Q7YB22</accession>
<dbReference type="Gene3D" id="3.30.70.270">
    <property type="match status" value="2"/>
</dbReference>
<dbReference type="OrthoDB" id="415724at2759"/>
<dbReference type="AlphaFoldDB" id="A0A3Q7YB22"/>
<dbReference type="Proteomes" id="UP000087171">
    <property type="component" value="Unplaced"/>
</dbReference>
<evidence type="ECO:0000313" key="2">
    <source>
        <dbReference type="Proteomes" id="UP000087171"/>
    </source>
</evidence>
<protein>
    <submittedName>
        <fullName evidence="3">Uncharacterized protein LOC113784243</fullName>
    </submittedName>
</protein>
<dbReference type="CDD" id="cd01647">
    <property type="entry name" value="RT_LTR"/>
    <property type="match status" value="1"/>
</dbReference>
<evidence type="ECO:0000259" key="1">
    <source>
        <dbReference type="Pfam" id="PF00078"/>
    </source>
</evidence>
<keyword evidence="2" id="KW-1185">Reference proteome</keyword>
<proteinExistence type="predicted"/>